<dbReference type="Proteomes" id="UP001500101">
    <property type="component" value="Unassembled WGS sequence"/>
</dbReference>
<dbReference type="SUPFAM" id="SSF48452">
    <property type="entry name" value="TPR-like"/>
    <property type="match status" value="1"/>
</dbReference>
<reference evidence="2" key="1">
    <citation type="journal article" date="2019" name="Int. J. Syst. Evol. Microbiol.">
        <title>The Global Catalogue of Microorganisms (GCM) 10K type strain sequencing project: providing services to taxonomists for standard genome sequencing and annotation.</title>
        <authorList>
            <consortium name="The Broad Institute Genomics Platform"/>
            <consortium name="The Broad Institute Genome Sequencing Center for Infectious Disease"/>
            <person name="Wu L."/>
            <person name="Ma J."/>
        </authorList>
    </citation>
    <scope>NUCLEOTIDE SEQUENCE [LARGE SCALE GENOMIC DNA]</scope>
    <source>
        <strain evidence="2">JCM 16704</strain>
    </source>
</reference>
<accession>A0ABP7YBY1</accession>
<organism evidence="1 2">
    <name type="scientific">Sphingobacterium kyonggiense</name>
    <dbReference type="NCBI Taxonomy" id="714075"/>
    <lineage>
        <taxon>Bacteria</taxon>
        <taxon>Pseudomonadati</taxon>
        <taxon>Bacteroidota</taxon>
        <taxon>Sphingobacteriia</taxon>
        <taxon>Sphingobacteriales</taxon>
        <taxon>Sphingobacteriaceae</taxon>
        <taxon>Sphingobacterium</taxon>
    </lineage>
</organism>
<gene>
    <name evidence="1" type="ORF">GCM10022216_06340</name>
</gene>
<dbReference type="Gene3D" id="1.25.40.390">
    <property type="match status" value="2"/>
</dbReference>
<comment type="caution">
    <text evidence="1">The sequence shown here is derived from an EMBL/GenBank/DDBJ whole genome shotgun (WGS) entry which is preliminary data.</text>
</comment>
<dbReference type="PROSITE" id="PS51257">
    <property type="entry name" value="PROKAR_LIPOPROTEIN"/>
    <property type="match status" value="1"/>
</dbReference>
<dbReference type="RefSeq" id="WP_344673232.1">
    <property type="nucleotide sequence ID" value="NZ_BAAAZI010000004.1"/>
</dbReference>
<sequence>MKNIISKITLALLIGGITVSCSKFEALNSDPTKASEDQVKPEYFLNNSIIGAQQDPHVGERVFVYYWKSASRQNYANVLNIGSDDDSFNADYWRYISEWLNNVNSAIDITDLHAEKGLTKPYHENVKQVARIWRAYLMSELTDNFGPAPIQSFQGKNPEFNTVKDVYYYLLDELKDASSKINTTVDGSEVKDYDAAYGFNWDNWIRYANSMRMRLAMRLSEVDVNKAKSEFEAAVATNKFIESSAQNFGVQEKDGWDPLTGVMSRSWNAQILSATMNNLYIGLGGVKTESQFSSAAIKAKVKPENDMGIRYLQHFSTMSNDPSQGYLLDGLPNKMDPRAYKAFFIPGNTSDPQYWSAANNQTATIKVSETQTDTYNMTNTWNAFSTGTWGGKASNLVVRGQNGRLPGMINRFRTSKEKRLFFASWESYFLIAEAALRGWATPMSDKAAYERGIKDNFEYWGASQFLTEYLASSNYSRVGTSVNYDHITEPGATFTATYKDAYTGATGTTQIAYPSNTIYKNGAVKNDKLTKIITQKYLASFPYLALEAWNDHRRLGLPFFENPAVEQPIATIPQLTAANYTKNQVNFFPQRLRYPSSFRTADQANYDKAVSMLGGEDNLFTPLWWAKKN</sequence>
<proteinExistence type="predicted"/>
<name>A0ABP7YBY1_9SPHI</name>
<dbReference type="InterPro" id="IPR011990">
    <property type="entry name" value="TPR-like_helical_dom_sf"/>
</dbReference>
<dbReference type="InterPro" id="IPR024302">
    <property type="entry name" value="SusD-like"/>
</dbReference>
<evidence type="ECO:0000313" key="1">
    <source>
        <dbReference type="EMBL" id="GAA4133881.1"/>
    </source>
</evidence>
<protein>
    <recommendedName>
        <fullName evidence="3">SusD/RagB-like outer membrane lipoprotein</fullName>
    </recommendedName>
</protein>
<keyword evidence="2" id="KW-1185">Reference proteome</keyword>
<dbReference type="Pfam" id="PF12741">
    <property type="entry name" value="SusD-like"/>
    <property type="match status" value="2"/>
</dbReference>
<dbReference type="EMBL" id="BAAAZI010000004">
    <property type="protein sequence ID" value="GAA4133881.1"/>
    <property type="molecule type" value="Genomic_DNA"/>
</dbReference>
<evidence type="ECO:0008006" key="3">
    <source>
        <dbReference type="Google" id="ProtNLM"/>
    </source>
</evidence>
<evidence type="ECO:0000313" key="2">
    <source>
        <dbReference type="Proteomes" id="UP001500101"/>
    </source>
</evidence>